<evidence type="ECO:0000256" key="1">
    <source>
        <dbReference type="SAM" id="MobiDB-lite"/>
    </source>
</evidence>
<gene>
    <name evidence="2" type="ORF">NPIL_177631</name>
</gene>
<protein>
    <submittedName>
        <fullName evidence="2">Uncharacterized protein</fullName>
    </submittedName>
</protein>
<proteinExistence type="predicted"/>
<sequence length="118" mass="13964">MEDAPLISRMVRSRYKRRRDLPGFFTHFRHTVKFKNILLRCVSGLKSVPSLVVNGSLSRQQERKKVQCFLQCIHSWTFLLPYFLDLVLVFQEEDRSRPQESLRKLNRRVSTSQGNSSH</sequence>
<comment type="caution">
    <text evidence="2">The sequence shown here is derived from an EMBL/GenBank/DDBJ whole genome shotgun (WGS) entry which is preliminary data.</text>
</comment>
<dbReference type="Proteomes" id="UP000887013">
    <property type="component" value="Unassembled WGS sequence"/>
</dbReference>
<evidence type="ECO:0000313" key="3">
    <source>
        <dbReference type="Proteomes" id="UP000887013"/>
    </source>
</evidence>
<organism evidence="2 3">
    <name type="scientific">Nephila pilipes</name>
    <name type="common">Giant wood spider</name>
    <name type="synonym">Nephila maculata</name>
    <dbReference type="NCBI Taxonomy" id="299642"/>
    <lineage>
        <taxon>Eukaryota</taxon>
        <taxon>Metazoa</taxon>
        <taxon>Ecdysozoa</taxon>
        <taxon>Arthropoda</taxon>
        <taxon>Chelicerata</taxon>
        <taxon>Arachnida</taxon>
        <taxon>Araneae</taxon>
        <taxon>Araneomorphae</taxon>
        <taxon>Entelegynae</taxon>
        <taxon>Araneoidea</taxon>
        <taxon>Nephilidae</taxon>
        <taxon>Nephila</taxon>
    </lineage>
</organism>
<dbReference type="AlphaFoldDB" id="A0A8X6TM92"/>
<evidence type="ECO:0000313" key="2">
    <source>
        <dbReference type="EMBL" id="GFT34413.1"/>
    </source>
</evidence>
<keyword evidence="3" id="KW-1185">Reference proteome</keyword>
<reference evidence="2" key="1">
    <citation type="submission" date="2020-08" db="EMBL/GenBank/DDBJ databases">
        <title>Multicomponent nature underlies the extraordinary mechanical properties of spider dragline silk.</title>
        <authorList>
            <person name="Kono N."/>
            <person name="Nakamura H."/>
            <person name="Mori M."/>
            <person name="Yoshida Y."/>
            <person name="Ohtoshi R."/>
            <person name="Malay A.D."/>
            <person name="Moran D.A.P."/>
            <person name="Tomita M."/>
            <person name="Numata K."/>
            <person name="Arakawa K."/>
        </authorList>
    </citation>
    <scope>NUCLEOTIDE SEQUENCE</scope>
</reference>
<feature type="region of interest" description="Disordered" evidence="1">
    <location>
        <begin position="96"/>
        <end position="118"/>
    </location>
</feature>
<name>A0A8X6TM92_NEPPI</name>
<dbReference type="EMBL" id="BMAW01108513">
    <property type="protein sequence ID" value="GFT34413.1"/>
    <property type="molecule type" value="Genomic_DNA"/>
</dbReference>
<accession>A0A8X6TM92</accession>
<feature type="compositionally biased region" description="Polar residues" evidence="1">
    <location>
        <begin position="108"/>
        <end position="118"/>
    </location>
</feature>